<dbReference type="AlphaFoldDB" id="A0A451A879"/>
<name>A0A451A879_9GAMM</name>
<evidence type="ECO:0000256" key="1">
    <source>
        <dbReference type="SAM" id="Phobius"/>
    </source>
</evidence>
<gene>
    <name evidence="2" type="ORF">BECKTUN1418D_GA0071000_11703</name>
</gene>
<keyword evidence="1" id="KW-1133">Transmembrane helix</keyword>
<keyword evidence="1" id="KW-0472">Membrane</keyword>
<sequence>MNRLYLFGKQKKPPGRLRSAIGAVGRFLWRYSGAMHIREMARLRESNQPNYLKPPTLLLWIIGIYVALYGIASNRYEAALDRVENRMGALASQLSTNDDAAFKNLIEQIPHIQRRKTPLEPSLRWPFEGNSVFFSLWSEDENPEILE</sequence>
<reference evidence="2" key="1">
    <citation type="submission" date="2019-02" db="EMBL/GenBank/DDBJ databases">
        <authorList>
            <person name="Gruber-Vodicka R. H."/>
            <person name="Seah K. B. B."/>
        </authorList>
    </citation>
    <scope>NUCLEOTIDE SEQUENCE</scope>
    <source>
        <strain evidence="2">BECK_BY1</strain>
    </source>
</reference>
<dbReference type="EMBL" id="CAADFX010000170">
    <property type="protein sequence ID" value="VFK62229.1"/>
    <property type="molecule type" value="Genomic_DNA"/>
</dbReference>
<accession>A0A451A879</accession>
<evidence type="ECO:0000313" key="2">
    <source>
        <dbReference type="EMBL" id="VFK62229.1"/>
    </source>
</evidence>
<protein>
    <submittedName>
        <fullName evidence="2">Uncharacterized protein</fullName>
    </submittedName>
</protein>
<feature type="transmembrane region" description="Helical" evidence="1">
    <location>
        <begin position="57"/>
        <end position="76"/>
    </location>
</feature>
<organism evidence="2">
    <name type="scientific">Candidatus Kentrum sp. TUN</name>
    <dbReference type="NCBI Taxonomy" id="2126343"/>
    <lineage>
        <taxon>Bacteria</taxon>
        <taxon>Pseudomonadati</taxon>
        <taxon>Pseudomonadota</taxon>
        <taxon>Gammaproteobacteria</taxon>
        <taxon>Candidatus Kentrum</taxon>
    </lineage>
</organism>
<proteinExistence type="predicted"/>
<keyword evidence="1" id="KW-0812">Transmembrane</keyword>